<dbReference type="InterPro" id="IPR036291">
    <property type="entry name" value="NAD(P)-bd_dom_sf"/>
</dbReference>
<dbReference type="Pfam" id="PF01408">
    <property type="entry name" value="GFO_IDH_MocA"/>
    <property type="match status" value="1"/>
</dbReference>
<feature type="domain" description="Gfo/Idh/MocA-like oxidoreductase N-terminal" evidence="1">
    <location>
        <begin position="5"/>
        <end position="120"/>
    </location>
</feature>
<dbReference type="EMBL" id="QMFB01000009">
    <property type="protein sequence ID" value="RAV20144.1"/>
    <property type="molecule type" value="Genomic_DNA"/>
</dbReference>
<dbReference type="SUPFAM" id="SSF51735">
    <property type="entry name" value="NAD(P)-binding Rossmann-fold domains"/>
    <property type="match status" value="1"/>
</dbReference>
<keyword evidence="4" id="KW-1185">Reference proteome</keyword>
<dbReference type="Gene3D" id="3.40.50.720">
    <property type="entry name" value="NAD(P)-binding Rossmann-like Domain"/>
    <property type="match status" value="1"/>
</dbReference>
<dbReference type="SUPFAM" id="SSF55347">
    <property type="entry name" value="Glyceraldehyde-3-phosphate dehydrogenase-like, C-terminal domain"/>
    <property type="match status" value="1"/>
</dbReference>
<dbReference type="PANTHER" id="PTHR43377">
    <property type="entry name" value="BILIVERDIN REDUCTASE A"/>
    <property type="match status" value="1"/>
</dbReference>
<dbReference type="InterPro" id="IPR000683">
    <property type="entry name" value="Gfo/Idh/MocA-like_OxRdtase_N"/>
</dbReference>
<sequence length="327" mass="36210">MTKQIRTAVVGLNMGLTHAYAFHESEKSDLRWVVDLDEAKAKSVAEDLGCGYTTDWTTILDDIDAISFCTPHHLHAPQSLQAIAAGKHVLVEKPLANTEEECLQVIRAAEEKNVKLMVAYVMRYVPGVVRLKEVLDSGKYGRPINANCWIEGFLPPSPGSWFSRKDMLGGGVLFSHGCHYVDLMLWFFGKPDRVTSLGTHAGTEWMEGEGTSHATILFESGTLGHVSCSWGIRHAEPPALFHIHTTEGLLALSRDCLEITATTSTGKEVIYTGERNPERSSNTKYEIEHFLSSIAEDRVPETNGWDALQSHRTIWAAYAAEGVKVKE</sequence>
<accession>A0A329MK06</accession>
<evidence type="ECO:0000313" key="3">
    <source>
        <dbReference type="EMBL" id="RAV20144.1"/>
    </source>
</evidence>
<dbReference type="AlphaFoldDB" id="A0A329MK06"/>
<dbReference type="GO" id="GO:0000166">
    <property type="term" value="F:nucleotide binding"/>
    <property type="evidence" value="ECO:0007669"/>
    <property type="project" value="InterPro"/>
</dbReference>
<protein>
    <recommendedName>
        <fullName evidence="5">Gfo/Idh/MocA family oxidoreductase</fullName>
    </recommendedName>
</protein>
<organism evidence="3 4">
    <name type="scientific">Paenibacillus contaminans</name>
    <dbReference type="NCBI Taxonomy" id="450362"/>
    <lineage>
        <taxon>Bacteria</taxon>
        <taxon>Bacillati</taxon>
        <taxon>Bacillota</taxon>
        <taxon>Bacilli</taxon>
        <taxon>Bacillales</taxon>
        <taxon>Paenibacillaceae</taxon>
        <taxon>Paenibacillus</taxon>
    </lineage>
</organism>
<dbReference type="Gene3D" id="3.30.360.10">
    <property type="entry name" value="Dihydrodipicolinate Reductase, domain 2"/>
    <property type="match status" value="1"/>
</dbReference>
<dbReference type="OrthoDB" id="9815825at2"/>
<proteinExistence type="predicted"/>
<evidence type="ECO:0000259" key="2">
    <source>
        <dbReference type="Pfam" id="PF22725"/>
    </source>
</evidence>
<name>A0A329MK06_9BACL</name>
<dbReference type="Proteomes" id="UP000250369">
    <property type="component" value="Unassembled WGS sequence"/>
</dbReference>
<dbReference type="Pfam" id="PF22725">
    <property type="entry name" value="GFO_IDH_MocA_C3"/>
    <property type="match status" value="1"/>
</dbReference>
<dbReference type="PANTHER" id="PTHR43377:SF1">
    <property type="entry name" value="BILIVERDIN REDUCTASE A"/>
    <property type="match status" value="1"/>
</dbReference>
<comment type="caution">
    <text evidence="3">The sequence shown here is derived from an EMBL/GenBank/DDBJ whole genome shotgun (WGS) entry which is preliminary data.</text>
</comment>
<gene>
    <name evidence="3" type="ORF">DQG23_16885</name>
</gene>
<dbReference type="InterPro" id="IPR055170">
    <property type="entry name" value="GFO_IDH_MocA-like_dom"/>
</dbReference>
<dbReference type="RefSeq" id="WP_113032041.1">
    <property type="nucleotide sequence ID" value="NZ_QMFB01000009.1"/>
</dbReference>
<evidence type="ECO:0000313" key="4">
    <source>
        <dbReference type="Proteomes" id="UP000250369"/>
    </source>
</evidence>
<dbReference type="InterPro" id="IPR051450">
    <property type="entry name" value="Gfo/Idh/MocA_Oxidoreductases"/>
</dbReference>
<evidence type="ECO:0000259" key="1">
    <source>
        <dbReference type="Pfam" id="PF01408"/>
    </source>
</evidence>
<feature type="domain" description="GFO/IDH/MocA-like oxidoreductase" evidence="2">
    <location>
        <begin position="129"/>
        <end position="250"/>
    </location>
</feature>
<evidence type="ECO:0008006" key="5">
    <source>
        <dbReference type="Google" id="ProtNLM"/>
    </source>
</evidence>
<reference evidence="3 4" key="1">
    <citation type="journal article" date="2009" name="Int. J. Syst. Evol. Microbiol.">
        <title>Paenibacillus contaminans sp. nov., isolated from a contaminated laboratory plate.</title>
        <authorList>
            <person name="Chou J.H."/>
            <person name="Lee J.H."/>
            <person name="Lin M.C."/>
            <person name="Chang P.S."/>
            <person name="Arun A.B."/>
            <person name="Young C.C."/>
            <person name="Chen W.M."/>
        </authorList>
    </citation>
    <scope>NUCLEOTIDE SEQUENCE [LARGE SCALE GENOMIC DNA]</scope>
    <source>
        <strain evidence="3 4">CKOBP-6</strain>
    </source>
</reference>